<gene>
    <name evidence="2" type="ORF">DLM65_10235</name>
    <name evidence="1" type="ORF">JF886_15775</name>
</gene>
<accession>A0A2W6APB7</accession>
<dbReference type="AlphaFoldDB" id="A0A2W6APB7"/>
<dbReference type="Proteomes" id="UP000606991">
    <property type="component" value="Unassembled WGS sequence"/>
</dbReference>
<dbReference type="Proteomes" id="UP000248724">
    <property type="component" value="Unassembled WGS sequence"/>
</dbReference>
<organism evidence="2 3">
    <name type="scientific">Candidatus Aeolococcus gillhamiae</name>
    <dbReference type="NCBI Taxonomy" id="3127015"/>
    <lineage>
        <taxon>Bacteria</taxon>
        <taxon>Bacillati</taxon>
        <taxon>Candidatus Dormiibacterota</taxon>
        <taxon>Candidatus Dormibacteria</taxon>
        <taxon>Candidatus Aeolococcales</taxon>
        <taxon>Candidatus Aeolococcaceae</taxon>
        <taxon>Candidatus Aeolococcus</taxon>
    </lineage>
</organism>
<evidence type="ECO:0000313" key="1">
    <source>
        <dbReference type="EMBL" id="MBJ7596287.1"/>
    </source>
</evidence>
<evidence type="ECO:0000313" key="4">
    <source>
        <dbReference type="Proteomes" id="UP000606991"/>
    </source>
</evidence>
<reference evidence="2 3" key="1">
    <citation type="journal article" date="2017" name="Nature">
        <title>Atmospheric trace gases support primary production in Antarctic desert surface soil.</title>
        <authorList>
            <person name="Ji M."/>
            <person name="Greening C."/>
            <person name="Vanwonterghem I."/>
            <person name="Carere C.R."/>
            <person name="Bay S.K."/>
            <person name="Steen J.A."/>
            <person name="Montgomery K."/>
            <person name="Lines T."/>
            <person name="Beardall J."/>
            <person name="van Dorst J."/>
            <person name="Snape I."/>
            <person name="Stott M.B."/>
            <person name="Hugenholtz P."/>
            <person name="Ferrari B.C."/>
        </authorList>
    </citation>
    <scope>NUCLEOTIDE SEQUENCE [LARGE SCALE GENOMIC DNA]</scope>
    <source>
        <strain evidence="2">RRmetagenome_bin12</strain>
    </source>
</reference>
<dbReference type="RefSeq" id="WP_337314201.1">
    <property type="nucleotide sequence ID" value="NZ_JAEKNS010000156.1"/>
</dbReference>
<protein>
    <submittedName>
        <fullName evidence="2">Uncharacterized protein</fullName>
    </submittedName>
</protein>
<reference evidence="2" key="2">
    <citation type="submission" date="2018-05" db="EMBL/GenBank/DDBJ databases">
        <authorList>
            <person name="Ferrari B."/>
        </authorList>
    </citation>
    <scope>NUCLEOTIDE SEQUENCE</scope>
    <source>
        <strain evidence="2">RRmetagenome_bin12</strain>
    </source>
</reference>
<proteinExistence type="predicted"/>
<accession>A0A934NBG3</accession>
<evidence type="ECO:0000313" key="2">
    <source>
        <dbReference type="EMBL" id="PZR79641.1"/>
    </source>
</evidence>
<comment type="caution">
    <text evidence="2">The sequence shown here is derived from an EMBL/GenBank/DDBJ whole genome shotgun (WGS) entry which is preliminary data.</text>
</comment>
<name>A0A2W6APB7_9BACT</name>
<evidence type="ECO:0000313" key="3">
    <source>
        <dbReference type="Proteomes" id="UP000248724"/>
    </source>
</evidence>
<dbReference type="EMBL" id="JAEKNS010000156">
    <property type="protein sequence ID" value="MBJ7596287.1"/>
    <property type="molecule type" value="Genomic_DNA"/>
</dbReference>
<sequence>MPRELIEQMADGLMKALEAHPQAQGPMIVANVERGEMVVSFQFVAVGDPSLDVPHAMDIIAEASANPSLATGSSATRGILSGWSPHTSVERVELAFA</sequence>
<reference evidence="1 4" key="3">
    <citation type="submission" date="2020-10" db="EMBL/GenBank/DDBJ databases">
        <title>Ca. Dormibacterota MAGs.</title>
        <authorList>
            <person name="Montgomery K."/>
        </authorList>
    </citation>
    <scope>NUCLEOTIDE SEQUENCE [LARGE SCALE GENOMIC DNA]</scope>
    <source>
        <strain evidence="1">SC8812_S17_18</strain>
    </source>
</reference>
<dbReference type="EMBL" id="QHBU01000196">
    <property type="protein sequence ID" value="PZR79641.1"/>
    <property type="molecule type" value="Genomic_DNA"/>
</dbReference>